<name>A0AAF0YQZ8_9CORY</name>
<reference evidence="1" key="1">
    <citation type="submission" date="2017-12" db="EMBL/GenBank/DDBJ databases">
        <authorList>
            <person name="Thomas-White K."/>
            <person name="Wolfe A.J."/>
        </authorList>
    </citation>
    <scope>NUCLEOTIDE SEQUENCE</scope>
    <source>
        <strain evidence="1">UMB0763</strain>
    </source>
</reference>
<accession>A0AAF0YQZ8</accession>
<dbReference type="RefSeq" id="WP_126851384.1">
    <property type="nucleotide sequence ID" value="NZ_CP136958.1"/>
</dbReference>
<sequence>MTLDSDGAEVVQKLSTEASEAGESARLVTKSDGDILSAVRVQGSLQGESLQMAVPEDVDANVVVSRLNGDEG</sequence>
<gene>
    <name evidence="1" type="ORF">CYJ47_11230</name>
</gene>
<dbReference type="AlphaFoldDB" id="A0AAF0YQZ8"/>
<dbReference type="Proteomes" id="UP000234560">
    <property type="component" value="Chromosome"/>
</dbReference>
<dbReference type="KEGG" id="cpyr:CYJ47_11230"/>
<reference evidence="1" key="2">
    <citation type="submission" date="2023-10" db="EMBL/GenBank/DDBJ databases">
        <authorList>
            <person name="Choi B."/>
        </authorList>
    </citation>
    <scope>NUCLEOTIDE SEQUENCE</scope>
    <source>
        <strain evidence="1">UMB0763</strain>
    </source>
</reference>
<dbReference type="EMBL" id="CP136958">
    <property type="protein sequence ID" value="WOT01817.1"/>
    <property type="molecule type" value="Genomic_DNA"/>
</dbReference>
<evidence type="ECO:0000313" key="2">
    <source>
        <dbReference type="Proteomes" id="UP000234560"/>
    </source>
</evidence>
<protein>
    <submittedName>
        <fullName evidence="1">Uncharacterized protein</fullName>
    </submittedName>
</protein>
<proteinExistence type="predicted"/>
<organism evidence="1 2">
    <name type="scientific">Corynebacterium pyruviciproducens</name>
    <dbReference type="NCBI Taxonomy" id="598660"/>
    <lineage>
        <taxon>Bacteria</taxon>
        <taxon>Bacillati</taxon>
        <taxon>Actinomycetota</taxon>
        <taxon>Actinomycetes</taxon>
        <taxon>Mycobacteriales</taxon>
        <taxon>Corynebacteriaceae</taxon>
        <taxon>Corynebacterium</taxon>
    </lineage>
</organism>
<evidence type="ECO:0000313" key="1">
    <source>
        <dbReference type="EMBL" id="WOT01817.1"/>
    </source>
</evidence>
<dbReference type="GeneID" id="64188157"/>